<dbReference type="EMBL" id="VBAL01000122">
    <property type="protein sequence ID" value="TMJ00198.1"/>
    <property type="molecule type" value="Genomic_DNA"/>
</dbReference>
<accession>A0A537KWS2</accession>
<evidence type="ECO:0000256" key="1">
    <source>
        <dbReference type="SAM" id="Phobius"/>
    </source>
</evidence>
<dbReference type="InterPro" id="IPR029062">
    <property type="entry name" value="Class_I_gatase-like"/>
</dbReference>
<keyword evidence="1" id="KW-0472">Membrane</keyword>
<gene>
    <name evidence="2" type="ORF">E6H01_10115</name>
</gene>
<reference evidence="2 3" key="1">
    <citation type="journal article" date="2019" name="Nat. Microbiol.">
        <title>Mediterranean grassland soil C-N compound turnover is dependent on rainfall and depth, and is mediated by genomically divergent microorganisms.</title>
        <authorList>
            <person name="Diamond S."/>
            <person name="Andeer P.F."/>
            <person name="Li Z."/>
            <person name="Crits-Christoph A."/>
            <person name="Burstein D."/>
            <person name="Anantharaman K."/>
            <person name="Lane K.R."/>
            <person name="Thomas B.C."/>
            <person name="Pan C."/>
            <person name="Northen T.R."/>
            <person name="Banfield J.F."/>
        </authorList>
    </citation>
    <scope>NUCLEOTIDE SEQUENCE [LARGE SCALE GENOMIC DNA]</scope>
    <source>
        <strain evidence="2">NP_4</strain>
    </source>
</reference>
<feature type="transmembrane region" description="Helical" evidence="1">
    <location>
        <begin position="347"/>
        <end position="366"/>
    </location>
</feature>
<protein>
    <recommendedName>
        <fullName evidence="4">DUF4350 domain-containing protein</fullName>
    </recommendedName>
</protein>
<organism evidence="2 3">
    <name type="scientific">Candidatus Segetimicrobium genomatis</name>
    <dbReference type="NCBI Taxonomy" id="2569760"/>
    <lineage>
        <taxon>Bacteria</taxon>
        <taxon>Bacillati</taxon>
        <taxon>Candidatus Sysuimicrobiota</taxon>
        <taxon>Candidatus Sysuimicrobiia</taxon>
        <taxon>Candidatus Sysuimicrobiales</taxon>
        <taxon>Candidatus Segetimicrobiaceae</taxon>
        <taxon>Candidatus Segetimicrobium</taxon>
    </lineage>
</organism>
<evidence type="ECO:0000313" key="3">
    <source>
        <dbReference type="Proteomes" id="UP000319353"/>
    </source>
</evidence>
<keyword evidence="1" id="KW-0812">Transmembrane</keyword>
<dbReference type="SUPFAM" id="SSF52317">
    <property type="entry name" value="Class I glutamine amidotransferase-like"/>
    <property type="match status" value="1"/>
</dbReference>
<evidence type="ECO:0008006" key="4">
    <source>
        <dbReference type="Google" id="ProtNLM"/>
    </source>
</evidence>
<keyword evidence="1" id="KW-1133">Transmembrane helix</keyword>
<comment type="caution">
    <text evidence="2">The sequence shown here is derived from an EMBL/GenBank/DDBJ whole genome shotgun (WGS) entry which is preliminary data.</text>
</comment>
<dbReference type="AlphaFoldDB" id="A0A537KWS2"/>
<feature type="transmembrane region" description="Helical" evidence="1">
    <location>
        <begin position="378"/>
        <end position="398"/>
    </location>
</feature>
<name>A0A537KWS2_9BACT</name>
<dbReference type="Proteomes" id="UP000319353">
    <property type="component" value="Unassembled WGS sequence"/>
</dbReference>
<sequence length="612" mass="65874">MHRRRPAPYGAGRRGLWAVLLLGMLSIPSTVSRAALPAGPYPPPRGEAGAPAVNLQAEVGWAGWIPLRAWLPVLVHLQVSMPVDGEIVVEVPVQGYDAPLSFRRPVRLLPGAPQRITVDVFVPDARRALTVRLVASGREVTRREVPLSASRAVEAVVLALTHEPAGLEFLADLTRKIRAAYITEVDLPVQWQGYAGVQLLVVRDLDERAVSPAQQRALEQWVVQGGRLLVTGGAPLAVLRAPWLLRMLPADPAGLTEVRRPDVLPGLRGPISATMLKLRRGAAGGPMGGRWRWGTGSVLVWAFDPFAPELRSWSGRAAIWGGALDAPVRPWVATAEIGSALPSSRPLAGAIQLWLAALSIVYVVAVRRVLRHAGRVRGGWLAVPGVAVCFMTVMYGFALQARRAGTSVVQASIAEVIPGTGMARVRTFASLISPYGGAFQLKMADDVWIQPVEPRPLTFDAPSAISGSAPASGLRVDASQVVSMPLNGRTAVSDAGLRVEIDNRGALNITDAQIFRGGQVYRLPRIGATLSTLLDPTRWEPFARQPNPPPDVGDRFMEEVLARLQRQPSSPDVVAWLVGRLGDGQPAAGQSIRVDAYRLVLMPLRESSEDRP</sequence>
<evidence type="ECO:0000313" key="2">
    <source>
        <dbReference type="EMBL" id="TMJ00198.1"/>
    </source>
</evidence>
<proteinExistence type="predicted"/>